<name>A0A2I0U7I8_LIMLA</name>
<evidence type="ECO:0008006" key="3">
    <source>
        <dbReference type="Google" id="ProtNLM"/>
    </source>
</evidence>
<organism evidence="1 2">
    <name type="scientific">Limosa lapponica baueri</name>
    <dbReference type="NCBI Taxonomy" id="1758121"/>
    <lineage>
        <taxon>Eukaryota</taxon>
        <taxon>Metazoa</taxon>
        <taxon>Chordata</taxon>
        <taxon>Craniata</taxon>
        <taxon>Vertebrata</taxon>
        <taxon>Euteleostomi</taxon>
        <taxon>Archelosauria</taxon>
        <taxon>Archosauria</taxon>
        <taxon>Dinosauria</taxon>
        <taxon>Saurischia</taxon>
        <taxon>Theropoda</taxon>
        <taxon>Coelurosauria</taxon>
        <taxon>Aves</taxon>
        <taxon>Neognathae</taxon>
        <taxon>Neoaves</taxon>
        <taxon>Charadriiformes</taxon>
        <taxon>Scolopacidae</taxon>
        <taxon>Limosa</taxon>
    </lineage>
</organism>
<sequence>MTPSCVVGRHAVQRDLDRLERWACANLMKFSQAKCKVLYLGHGNPRHKYKLGGEWLKSSPEEKDLGVLVAEKLNMSWLCALAAQKAYHILGCTKRSVASRSWEVSLPLYFVLVRPHLEYCVQLWSPQHRKNMDLLEQVQWRATKMTRGLEHLCYEDRLRELGLFSLEKRRLQGDLIMAFQYLKGAYRRDGEGFFMRECNNRTRDNGFKLEDGRFQLDTRKKFFTVSVVRHWNRLLREVVDAPSLKVFFKTRLDGGLSNLF</sequence>
<dbReference type="OrthoDB" id="276744at2759"/>
<dbReference type="EMBL" id="KZ506039">
    <property type="protein sequence ID" value="PKU42037.1"/>
    <property type="molecule type" value="Genomic_DNA"/>
</dbReference>
<evidence type="ECO:0000313" key="2">
    <source>
        <dbReference type="Proteomes" id="UP000233556"/>
    </source>
</evidence>
<gene>
    <name evidence="1" type="ORF">llap_7659</name>
</gene>
<dbReference type="Proteomes" id="UP000233556">
    <property type="component" value="Unassembled WGS sequence"/>
</dbReference>
<proteinExistence type="predicted"/>
<dbReference type="AlphaFoldDB" id="A0A2I0U7I8"/>
<evidence type="ECO:0000313" key="1">
    <source>
        <dbReference type="EMBL" id="PKU42037.1"/>
    </source>
</evidence>
<reference evidence="2" key="2">
    <citation type="submission" date="2017-12" db="EMBL/GenBank/DDBJ databases">
        <title>Genome sequence of the Bar-tailed Godwit (Limosa lapponica baueri).</title>
        <authorList>
            <person name="Lima N.C.B."/>
            <person name="Parody-Merino A.M."/>
            <person name="Battley P.F."/>
            <person name="Fidler A.E."/>
            <person name="Prosdocimi F."/>
        </authorList>
    </citation>
    <scope>NUCLEOTIDE SEQUENCE [LARGE SCALE GENOMIC DNA]</scope>
</reference>
<dbReference type="PRINTS" id="PR01345">
    <property type="entry name" value="CERVTRCPTASE"/>
</dbReference>
<reference evidence="2" key="1">
    <citation type="submission" date="2017-11" db="EMBL/GenBank/DDBJ databases">
        <authorList>
            <person name="Lima N.C."/>
            <person name="Parody-Merino A.M."/>
            <person name="Battley P.F."/>
            <person name="Fidler A.E."/>
            <person name="Prosdocimi F."/>
        </authorList>
    </citation>
    <scope>NUCLEOTIDE SEQUENCE [LARGE SCALE GENOMIC DNA]</scope>
</reference>
<accession>A0A2I0U7I8</accession>
<keyword evidence="2" id="KW-1185">Reference proteome</keyword>
<protein>
    <recommendedName>
        <fullName evidence="3">Rna-directed dna polymerase from mobile element jockey-like</fullName>
    </recommendedName>
</protein>
<dbReference type="PANTHER" id="PTHR33332">
    <property type="entry name" value="REVERSE TRANSCRIPTASE DOMAIN-CONTAINING PROTEIN"/>
    <property type="match status" value="1"/>
</dbReference>